<feature type="compositionally biased region" description="Polar residues" evidence="1">
    <location>
        <begin position="23"/>
        <end position="32"/>
    </location>
</feature>
<proteinExistence type="predicted"/>
<evidence type="ECO:0000313" key="3">
    <source>
        <dbReference type="Proteomes" id="UP000602510"/>
    </source>
</evidence>
<dbReference type="Proteomes" id="UP000602510">
    <property type="component" value="Unassembled WGS sequence"/>
</dbReference>
<dbReference type="EMBL" id="WSZM01000092">
    <property type="protein sequence ID" value="KAF4043030.1"/>
    <property type="molecule type" value="Genomic_DNA"/>
</dbReference>
<organism evidence="2 3">
    <name type="scientific">Phytophthora infestans</name>
    <name type="common">Potato late blight agent</name>
    <name type="synonym">Botrytis infestans</name>
    <dbReference type="NCBI Taxonomy" id="4787"/>
    <lineage>
        <taxon>Eukaryota</taxon>
        <taxon>Sar</taxon>
        <taxon>Stramenopiles</taxon>
        <taxon>Oomycota</taxon>
        <taxon>Peronosporomycetes</taxon>
        <taxon>Peronosporales</taxon>
        <taxon>Peronosporaceae</taxon>
        <taxon>Phytophthora</taxon>
    </lineage>
</organism>
<accession>A0A833TGP2</accession>
<protein>
    <submittedName>
        <fullName evidence="2">Uncharacterized protein</fullName>
    </submittedName>
</protein>
<feature type="region of interest" description="Disordered" evidence="1">
    <location>
        <begin position="37"/>
        <end position="56"/>
    </location>
</feature>
<comment type="caution">
    <text evidence="2">The sequence shown here is derived from an EMBL/GenBank/DDBJ whole genome shotgun (WGS) entry which is preliminary data.</text>
</comment>
<dbReference type="AlphaFoldDB" id="A0A833TGP2"/>
<sequence>MPPQTYEKCEPVSSAPPKRPTTERLSLSSTTWGRIKTAMDSGDWSGTQQQRGGSTRKVVKAHAEYLLDDLASTPELTLVHC</sequence>
<feature type="region of interest" description="Disordered" evidence="1">
    <location>
        <begin position="1"/>
        <end position="32"/>
    </location>
</feature>
<evidence type="ECO:0000313" key="2">
    <source>
        <dbReference type="EMBL" id="KAF4043030.1"/>
    </source>
</evidence>
<reference evidence="2" key="1">
    <citation type="submission" date="2020-04" db="EMBL/GenBank/DDBJ databases">
        <title>Hybrid Assembly of Korean Phytophthora infestans isolates.</title>
        <authorList>
            <person name="Prokchorchik M."/>
            <person name="Lee Y."/>
            <person name="Seo J."/>
            <person name="Cho J.-H."/>
            <person name="Park Y.-E."/>
            <person name="Jang D.-C."/>
            <person name="Im J.-S."/>
            <person name="Choi J.-G."/>
            <person name="Park H.-J."/>
            <person name="Lee G.-B."/>
            <person name="Lee Y.-G."/>
            <person name="Hong S.-Y."/>
            <person name="Cho K."/>
            <person name="Sohn K.H."/>
        </authorList>
    </citation>
    <scope>NUCLEOTIDE SEQUENCE</scope>
    <source>
        <strain evidence="2">KR_1_A1</strain>
    </source>
</reference>
<evidence type="ECO:0000256" key="1">
    <source>
        <dbReference type="SAM" id="MobiDB-lite"/>
    </source>
</evidence>
<name>A0A833TGP2_PHYIN</name>
<keyword evidence="3" id="KW-1185">Reference proteome</keyword>
<gene>
    <name evidence="2" type="ORF">GN244_ATG04503</name>
</gene>
<feature type="compositionally biased region" description="Polar residues" evidence="1">
    <location>
        <begin position="44"/>
        <end position="53"/>
    </location>
</feature>